<proteinExistence type="predicted"/>
<sequence length="139" mass="16107">MSKASSKVNLLSYARNFIDVEVEVDGLGKWRMTGYYGYPETNRRRDSWNLLRVLSSSSSLPWVCLGDFNDLLAANEKRGKRDHPNWLLQGFKSAITDSGLIDLGMEGYRFTWERFTWERSRGTVDWVEEKLDRVFASAN</sequence>
<keyword evidence="2" id="KW-1185">Reference proteome</keyword>
<evidence type="ECO:0000313" key="2">
    <source>
        <dbReference type="Proteomes" id="UP001234297"/>
    </source>
</evidence>
<organism evidence="1 2">
    <name type="scientific">Persea americana</name>
    <name type="common">Avocado</name>
    <dbReference type="NCBI Taxonomy" id="3435"/>
    <lineage>
        <taxon>Eukaryota</taxon>
        <taxon>Viridiplantae</taxon>
        <taxon>Streptophyta</taxon>
        <taxon>Embryophyta</taxon>
        <taxon>Tracheophyta</taxon>
        <taxon>Spermatophyta</taxon>
        <taxon>Magnoliopsida</taxon>
        <taxon>Magnoliidae</taxon>
        <taxon>Laurales</taxon>
        <taxon>Lauraceae</taxon>
        <taxon>Persea</taxon>
    </lineage>
</organism>
<protein>
    <submittedName>
        <fullName evidence="1">Uncharacterized protein</fullName>
    </submittedName>
</protein>
<accession>A0ACC2KU09</accession>
<gene>
    <name evidence="1" type="ORF">MRB53_033176</name>
</gene>
<reference evidence="1 2" key="1">
    <citation type="journal article" date="2022" name="Hortic Res">
        <title>A haplotype resolved chromosomal level avocado genome allows analysis of novel avocado genes.</title>
        <authorList>
            <person name="Nath O."/>
            <person name="Fletcher S.J."/>
            <person name="Hayward A."/>
            <person name="Shaw L.M."/>
            <person name="Masouleh A.K."/>
            <person name="Furtado A."/>
            <person name="Henry R.J."/>
            <person name="Mitter N."/>
        </authorList>
    </citation>
    <scope>NUCLEOTIDE SEQUENCE [LARGE SCALE GENOMIC DNA]</scope>
    <source>
        <strain evidence="2">cv. Hass</strain>
    </source>
</reference>
<name>A0ACC2KU09_PERAE</name>
<dbReference type="EMBL" id="CM056819">
    <property type="protein sequence ID" value="KAJ8624646.1"/>
    <property type="molecule type" value="Genomic_DNA"/>
</dbReference>
<comment type="caution">
    <text evidence="1">The sequence shown here is derived from an EMBL/GenBank/DDBJ whole genome shotgun (WGS) entry which is preliminary data.</text>
</comment>
<evidence type="ECO:0000313" key="1">
    <source>
        <dbReference type="EMBL" id="KAJ8624646.1"/>
    </source>
</evidence>
<dbReference type="Proteomes" id="UP001234297">
    <property type="component" value="Chromosome 11"/>
</dbReference>